<feature type="compositionally biased region" description="Polar residues" evidence="1">
    <location>
        <begin position="861"/>
        <end position="874"/>
    </location>
</feature>
<protein>
    <submittedName>
        <fullName evidence="2">FAM111 trypsin like peptidase B</fullName>
    </submittedName>
</protein>
<reference evidence="2 3" key="1">
    <citation type="submission" date="2018-11" db="EMBL/GenBank/DDBJ databases">
        <title>Haplotype-resolved cattle genomes.</title>
        <authorList>
            <person name="Low W.Y."/>
            <person name="Tearle R."/>
            <person name="Bickhart D.M."/>
            <person name="Rosen B.D."/>
            <person name="Koren S."/>
            <person name="Rhie A."/>
            <person name="Hiendleder S."/>
            <person name="Phillippy A.M."/>
            <person name="Smith T.P.L."/>
            <person name="Williams J.L."/>
        </authorList>
    </citation>
    <scope>NUCLEOTIDE SEQUENCE [LARGE SCALE GENOMIC DNA]</scope>
</reference>
<dbReference type="GO" id="GO:0006260">
    <property type="term" value="P:DNA replication"/>
    <property type="evidence" value="ECO:0007669"/>
    <property type="project" value="TreeGrafter"/>
</dbReference>
<dbReference type="Pfam" id="PF13365">
    <property type="entry name" value="Trypsin_2"/>
    <property type="match status" value="1"/>
</dbReference>
<organism evidence="2 3">
    <name type="scientific">Bos indicus x Bos taurus</name>
    <name type="common">Hybrid cattle</name>
    <dbReference type="NCBI Taxonomy" id="30522"/>
    <lineage>
        <taxon>Eukaryota</taxon>
        <taxon>Metazoa</taxon>
        <taxon>Chordata</taxon>
        <taxon>Craniata</taxon>
        <taxon>Vertebrata</taxon>
        <taxon>Euteleostomi</taxon>
        <taxon>Mammalia</taxon>
        <taxon>Eutheria</taxon>
        <taxon>Laurasiatheria</taxon>
        <taxon>Artiodactyla</taxon>
        <taxon>Ruminantia</taxon>
        <taxon>Pecora</taxon>
        <taxon>Bovidae</taxon>
        <taxon>Bovinae</taxon>
        <taxon>Bos</taxon>
    </lineage>
</organism>
<dbReference type="PANTHER" id="PTHR14389:SF4">
    <property type="entry name" value="SERINE PROTEASE FAM111B"/>
    <property type="match status" value="1"/>
</dbReference>
<feature type="compositionally biased region" description="Basic and acidic residues" evidence="1">
    <location>
        <begin position="848"/>
        <end position="860"/>
    </location>
</feature>
<dbReference type="GO" id="GO:0005737">
    <property type="term" value="C:cytoplasm"/>
    <property type="evidence" value="ECO:0007669"/>
    <property type="project" value="Ensembl"/>
</dbReference>
<feature type="region of interest" description="Disordered" evidence="1">
    <location>
        <begin position="31"/>
        <end position="55"/>
    </location>
</feature>
<dbReference type="Proteomes" id="UP000429181">
    <property type="component" value="Chromosome 15"/>
</dbReference>
<dbReference type="PANTHER" id="PTHR14389">
    <property type="entry name" value="SI:CH1073-475A24.1"/>
    <property type="match status" value="1"/>
</dbReference>
<feature type="compositionally biased region" description="Basic and acidic residues" evidence="1">
    <location>
        <begin position="81"/>
        <end position="90"/>
    </location>
</feature>
<dbReference type="AlphaFoldDB" id="A0A4W2IJA6"/>
<dbReference type="SUPFAM" id="SSF50494">
    <property type="entry name" value="Trypsin-like serine proteases"/>
    <property type="match status" value="1"/>
</dbReference>
<proteinExistence type="predicted"/>
<name>A0A4W2IJA6_BOBOX</name>
<dbReference type="GeneTree" id="ENSGT00390000005182"/>
<dbReference type="InterPro" id="IPR009003">
    <property type="entry name" value="Peptidase_S1_PA"/>
</dbReference>
<gene>
    <name evidence="2" type="primary">FAM111B</name>
</gene>
<dbReference type="InterPro" id="IPR043504">
    <property type="entry name" value="Peptidase_S1_PA_chymotrypsin"/>
</dbReference>
<accession>A0A4W2IJA6</accession>
<evidence type="ECO:0000256" key="1">
    <source>
        <dbReference type="SAM" id="MobiDB-lite"/>
    </source>
</evidence>
<dbReference type="GO" id="GO:0005652">
    <property type="term" value="C:nuclear lamina"/>
    <property type="evidence" value="ECO:0007669"/>
    <property type="project" value="Ensembl"/>
</dbReference>
<dbReference type="GO" id="GO:0000785">
    <property type="term" value="C:chromatin"/>
    <property type="evidence" value="ECO:0007669"/>
    <property type="project" value="TreeGrafter"/>
</dbReference>
<feature type="compositionally biased region" description="Basic residues" evidence="1">
    <location>
        <begin position="94"/>
        <end position="104"/>
    </location>
</feature>
<dbReference type="Gene3D" id="2.40.10.10">
    <property type="entry name" value="Trypsin-like serine proteases"/>
    <property type="match status" value="1"/>
</dbReference>
<dbReference type="Ensembl" id="ENSBIXT00005037062.1">
    <property type="protein sequence ID" value="ENSBIXP00005042175.1"/>
    <property type="gene ID" value="ENSBIXG00005005317.1"/>
</dbReference>
<feature type="region of interest" description="Disordered" evidence="1">
    <location>
        <begin position="848"/>
        <end position="874"/>
    </location>
</feature>
<evidence type="ECO:0000313" key="3">
    <source>
        <dbReference type="Proteomes" id="UP000429181"/>
    </source>
</evidence>
<evidence type="ECO:0000313" key="2">
    <source>
        <dbReference type="Ensembl" id="ENSBIXP00005042175.1"/>
    </source>
</evidence>
<reference evidence="2" key="2">
    <citation type="submission" date="2025-08" db="UniProtKB">
        <authorList>
            <consortium name="Ensembl"/>
        </authorList>
    </citation>
    <scope>IDENTIFICATION</scope>
</reference>
<sequence>MKGQDGLKPDPEQGRGLWRERWVSREWTGWRRCPHDAPGARLPTREPPRQPGPLPPFLAAALSGSANRLLQGDNFRAGRVSSERRPRNLDRGSLSRHHPHRRGRFSASVSGSSDLEEDVEFLGRRGAVVEESHILLGLIMNFIKTEENTSFSATGNDQSTRPEASKDTVIEEACSGTPVDQSLSDIRERNSTIKVKSEVIEQETSSERQNPHVSTSEKCLFTFSLNERRRKLDHRVFTAFGGPNENIYSVLSADDHFSERMKKHVNKNIIVYEEETIKAYINLGMPLRCLPSGSHLKITFGQRSNEKDDQVLRPCKNPDTECILFHVVAIGKTRKMIVKINELHVQGTTLCVYALKGETIKEALCNDGRFLSDLETLEWTLRDHKNIYGKQSIVDIVSGKVLELEILKKLSIKKCTHRKIKPEDENATADISLQALTQSKSKAHEPEKDGETEDVEHNREKILPCQSLGLDIKHKTRRSISKIKRYYNNNLYKRLRRKITRVRRRPSLGRLYAILAIQRETTNLWVKNLQILNKVMMHQYPNFNKEALRIQKYFQEERERMKLTTSKQFSMYKHYFGKVTENSVSVAICERLVHLSKSVGFMKWDNNGNTGNATCFVFNDGFIFTCRHVLHLIVGESTDRKSWPDIISTCVKVTFTYKEFCPNDVDWLSFEPWFTVSGENLDYAILKLSENGNGFPPGLSKLIFRQPSDGLLYLIGHPEGQIKKIDGCSVISLEQRLERYKEHYSDGVVPGSCSDIYNAFPMFTQRSFLSEVWSTNTLSYDTYFSSGSSGSPVFNASGKLVAMHSFGHFYSRVNKAYALIEFGYSMESILCDIKQKDENLYKLLQEEKNESHNEEKDNKQELSLQESQIESMQY</sequence>
<feature type="region of interest" description="Disordered" evidence="1">
    <location>
        <begin position="436"/>
        <end position="457"/>
    </location>
</feature>
<dbReference type="GO" id="GO:0008236">
    <property type="term" value="F:serine-type peptidase activity"/>
    <property type="evidence" value="ECO:0007669"/>
    <property type="project" value="Ensembl"/>
</dbReference>
<feature type="region of interest" description="Disordered" evidence="1">
    <location>
        <begin position="73"/>
        <end position="110"/>
    </location>
</feature>
<feature type="compositionally biased region" description="Basic and acidic residues" evidence="1">
    <location>
        <begin position="442"/>
        <end position="457"/>
    </location>
</feature>